<organism evidence="2 3">
    <name type="scientific">Amphimedon queenslandica</name>
    <name type="common">Sponge</name>
    <dbReference type="NCBI Taxonomy" id="400682"/>
    <lineage>
        <taxon>Eukaryota</taxon>
        <taxon>Metazoa</taxon>
        <taxon>Porifera</taxon>
        <taxon>Demospongiae</taxon>
        <taxon>Heteroscleromorpha</taxon>
        <taxon>Haplosclerida</taxon>
        <taxon>Niphatidae</taxon>
        <taxon>Amphimedon</taxon>
    </lineage>
</organism>
<evidence type="ECO:0000313" key="3">
    <source>
        <dbReference type="Proteomes" id="UP000007879"/>
    </source>
</evidence>
<accession>A0AAN0ILK1</accession>
<dbReference type="EnsemblMetazoa" id="XM_011404799.1">
    <property type="protein sequence ID" value="XP_011403101.1"/>
    <property type="gene ID" value="LOC100638975"/>
</dbReference>
<evidence type="ECO:0000256" key="1">
    <source>
        <dbReference type="SAM" id="MobiDB-lite"/>
    </source>
</evidence>
<dbReference type="InterPro" id="IPR005312">
    <property type="entry name" value="DUF1759"/>
</dbReference>
<dbReference type="GeneID" id="100638975"/>
<evidence type="ECO:0000313" key="2">
    <source>
        <dbReference type="EnsemblMetazoa" id="XP_011403101.1"/>
    </source>
</evidence>
<evidence type="ECO:0008006" key="4">
    <source>
        <dbReference type="Google" id="ProtNLM"/>
    </source>
</evidence>
<dbReference type="AlphaFoldDB" id="A0AAN0ILK1"/>
<keyword evidence="3" id="KW-1185">Reference proteome</keyword>
<dbReference type="PANTHER" id="PTHR22954">
    <property type="entry name" value="RETROVIRAL PROTEASE-RELATED"/>
    <property type="match status" value="1"/>
</dbReference>
<name>A0AAN0ILK1_AMPQE</name>
<dbReference type="Proteomes" id="UP000007879">
    <property type="component" value="Unassembled WGS sequence"/>
</dbReference>
<reference evidence="3" key="1">
    <citation type="journal article" date="2010" name="Nature">
        <title>The Amphimedon queenslandica genome and the evolution of animal complexity.</title>
        <authorList>
            <person name="Srivastava M."/>
            <person name="Simakov O."/>
            <person name="Chapman J."/>
            <person name="Fahey B."/>
            <person name="Gauthier M.E."/>
            <person name="Mitros T."/>
            <person name="Richards G.S."/>
            <person name="Conaco C."/>
            <person name="Dacre M."/>
            <person name="Hellsten U."/>
            <person name="Larroux C."/>
            <person name="Putnam N.H."/>
            <person name="Stanke M."/>
            <person name="Adamska M."/>
            <person name="Darling A."/>
            <person name="Degnan S.M."/>
            <person name="Oakley T.H."/>
            <person name="Plachetzki D.C."/>
            <person name="Zhai Y."/>
            <person name="Adamski M."/>
            <person name="Calcino A."/>
            <person name="Cummins S.F."/>
            <person name="Goodstein D.M."/>
            <person name="Harris C."/>
            <person name="Jackson D.J."/>
            <person name="Leys S.P."/>
            <person name="Shu S."/>
            <person name="Woodcroft B.J."/>
            <person name="Vervoort M."/>
            <person name="Kosik K.S."/>
            <person name="Manning G."/>
            <person name="Degnan B.M."/>
            <person name="Rokhsar D.S."/>
        </authorList>
    </citation>
    <scope>NUCLEOTIDE SEQUENCE [LARGE SCALE GENOMIC DNA]</scope>
</reference>
<reference evidence="2" key="2">
    <citation type="submission" date="2024-06" db="UniProtKB">
        <authorList>
            <consortium name="EnsemblMetazoa"/>
        </authorList>
    </citation>
    <scope>IDENTIFICATION</scope>
</reference>
<dbReference type="KEGG" id="aqu:100638975"/>
<sequence>MASSLAHIKSVRVDHRGAATKKIADLEAALGATPIDIDIFKLMRAVLQEKLEVLKRLSEDIIALLTDEGEIITEVETAELISDSIRESLLKIQKVIGTMETATPTRPSTYRSSSRSTTESISRVRLPEIILRPFDANYANWLTFWDTYKASIHDNTDISDVVKFTYILSLLRGSAREAVAGLSLTLANYKEAVDILCKRFGDQTQMKARHMDALMSLEPVMSIQNLPSLRRLYDTVETHIRGLKTLGVSPESYRVLLSLVIMKKLLQDLRIVITRKITDNQWNLDSILEAVLDEIDAREQASISSVNRTKQDRDLPTGTALPTNTQSDANSHSNGSSSCSYCNESHNSTQCQTVSSVEDRKRILRKECKGRHHTSICHKTQGSPEQTNSVNLQVNTSVLNPDAPPFFPPSYIPTESESSHSSTLNIENDHNILLQTAHAIVFNPNNHDDNTEVRIILDCGSQCSYITNSLKERLHIKPDGRRAMLMSTFRSAKESNQLCYLVRIGVCTNGSEMELRLLSVPHICGPISGVPVEVCRERYEHITDLDLADTSQGKPEILIGSDYC</sequence>
<protein>
    <recommendedName>
        <fullName evidence="4">Peptidase aspartic putative domain-containing protein</fullName>
    </recommendedName>
</protein>
<feature type="compositionally biased region" description="Low complexity" evidence="1">
    <location>
        <begin position="330"/>
        <end position="342"/>
    </location>
</feature>
<feature type="region of interest" description="Disordered" evidence="1">
    <location>
        <begin position="301"/>
        <end position="342"/>
    </location>
</feature>
<dbReference type="Pfam" id="PF03564">
    <property type="entry name" value="DUF1759"/>
    <property type="match status" value="1"/>
</dbReference>
<proteinExistence type="predicted"/>
<feature type="compositionally biased region" description="Polar residues" evidence="1">
    <location>
        <begin position="320"/>
        <end position="329"/>
    </location>
</feature>
<dbReference type="RefSeq" id="XP_011403101.1">
    <property type="nucleotide sequence ID" value="XM_011404799.1"/>
</dbReference>
<dbReference type="PANTHER" id="PTHR22954:SF3">
    <property type="entry name" value="PROTEIN CBG08539"/>
    <property type="match status" value="1"/>
</dbReference>